<proteinExistence type="predicted"/>
<gene>
    <name evidence="5" type="ORF">MKW98_019792</name>
</gene>
<keyword evidence="6" id="KW-1185">Reference proteome</keyword>
<dbReference type="InterPro" id="IPR026961">
    <property type="entry name" value="PGG_dom"/>
</dbReference>
<organism evidence="5 6">
    <name type="scientific">Papaver atlanticum</name>
    <dbReference type="NCBI Taxonomy" id="357466"/>
    <lineage>
        <taxon>Eukaryota</taxon>
        <taxon>Viridiplantae</taxon>
        <taxon>Streptophyta</taxon>
        <taxon>Embryophyta</taxon>
        <taxon>Tracheophyta</taxon>
        <taxon>Spermatophyta</taxon>
        <taxon>Magnoliopsida</taxon>
        <taxon>Ranunculales</taxon>
        <taxon>Papaveraceae</taxon>
        <taxon>Papaveroideae</taxon>
        <taxon>Papaver</taxon>
    </lineage>
</organism>
<reference evidence="5" key="1">
    <citation type="submission" date="2022-04" db="EMBL/GenBank/DDBJ databases">
        <title>A functionally conserved STORR gene fusion in Papaver species that diverged 16.8 million years ago.</title>
        <authorList>
            <person name="Catania T."/>
        </authorList>
    </citation>
    <scope>NUCLEOTIDE SEQUENCE</scope>
    <source>
        <strain evidence="5">S-188037</strain>
    </source>
</reference>
<dbReference type="Gene3D" id="1.25.40.20">
    <property type="entry name" value="Ankyrin repeat-containing domain"/>
    <property type="match status" value="1"/>
</dbReference>
<feature type="transmembrane region" description="Helical" evidence="3">
    <location>
        <begin position="665"/>
        <end position="690"/>
    </location>
</feature>
<feature type="coiled-coil region" evidence="2">
    <location>
        <begin position="39"/>
        <end position="71"/>
    </location>
</feature>
<dbReference type="SUPFAM" id="SSF48403">
    <property type="entry name" value="Ankyrin repeat"/>
    <property type="match status" value="1"/>
</dbReference>
<keyword evidence="3" id="KW-1133">Transmembrane helix</keyword>
<feature type="transmembrane region" description="Helical" evidence="3">
    <location>
        <begin position="710"/>
        <end position="736"/>
    </location>
</feature>
<evidence type="ECO:0000256" key="2">
    <source>
        <dbReference type="SAM" id="Coils"/>
    </source>
</evidence>
<dbReference type="EMBL" id="JAJJMB010001902">
    <property type="protein sequence ID" value="KAI3954661.1"/>
    <property type="molecule type" value="Genomic_DNA"/>
</dbReference>
<dbReference type="Proteomes" id="UP001202328">
    <property type="component" value="Unassembled WGS sequence"/>
</dbReference>
<sequence>MPTNTSTVSDDHGLQETIMLSTQHIVASIERVEASSAGIQSLLCKVVETQAQNQQQQAQNQQQMMEMLKILANNNNINASISNEAAGNSPIVNEQSRPSVPTTGDEIEEVIENESSQMNVQHAQNQQFPMMEMLKTLLSNDASIVNEAVGNRPIIIPNYEQHPPSVPIVGTEVVQTGSSKINEQQKEDKQVNQENDQYQPLIEALNSQDWKKAMEYLHDHQTFIKETIGTYSTTRIYNILTTVAYFHQYTFVEEFLKLVPPETLESLTPGGNTVLHAAAFLGDIKFVKALVEKNSRLTQIRSTDALKCVPLTLAAINATDGQKEVVEYLCSVTRDDDPSPFSGEDGFKLLLCLMLFNMHGVALSVCQRFPGLVVELMDRYEEAYIPRLMQFIVDRPFSFLSGSKMKWWERYIYSLIEVDTDGEKHEVLENSEGIRIGDEENPRKTSIRENCWTSNKRIITKCISCNCKRYIRRVPLIRRLYDQKLMHKNIVALTKYFFTQLVKKGMDKNSVKTIFLDCKLLLNAIKFGTTEFVLECLGTFPFLCLELDDKGTMMKLVVSERNEVIYNFMRILKSISFTGRTYSLYEDSNSILHFSAELPHSRRLNVVSGAAFQMQRELQWFKMVENTMLQNDRFVRNKNGDTAHFLFTEKHKGLMKEGEDWMKDLSTSCMVVAALIATVAFAAAITVPGGNLQDNNSNYNGLPVFLKENSFMVFATADALALFSSITSVLMFLAVFTSRYSEDDFLKALPQRLIIGLATLFISMASILVSFGAAFIIILGKRFHWAPIAVSLFSCAPVLLFGFLQFPLFVEMVSSTYWPTIFQKQDRHIYLPYLQEVDRILVLKMIKEEK</sequence>
<evidence type="ECO:0000313" key="6">
    <source>
        <dbReference type="Proteomes" id="UP001202328"/>
    </source>
</evidence>
<evidence type="ECO:0000259" key="4">
    <source>
        <dbReference type="Pfam" id="PF13962"/>
    </source>
</evidence>
<dbReference type="PANTHER" id="PTHR24177">
    <property type="entry name" value="CASKIN"/>
    <property type="match status" value="1"/>
</dbReference>
<evidence type="ECO:0000256" key="3">
    <source>
        <dbReference type="SAM" id="Phobius"/>
    </source>
</evidence>
<keyword evidence="2" id="KW-0175">Coiled coil</keyword>
<feature type="transmembrane region" description="Helical" evidence="3">
    <location>
        <begin position="785"/>
        <end position="804"/>
    </location>
</feature>
<keyword evidence="1" id="KW-0040">ANK repeat</keyword>
<dbReference type="PROSITE" id="PS50297">
    <property type="entry name" value="ANK_REP_REGION"/>
    <property type="match status" value="1"/>
</dbReference>
<feature type="domain" description="PGG" evidence="4">
    <location>
        <begin position="660"/>
        <end position="776"/>
    </location>
</feature>
<evidence type="ECO:0000256" key="1">
    <source>
        <dbReference type="PROSITE-ProRule" id="PRU00023"/>
    </source>
</evidence>
<keyword evidence="3" id="KW-0472">Membrane</keyword>
<dbReference type="InterPro" id="IPR002110">
    <property type="entry name" value="Ankyrin_rpt"/>
</dbReference>
<protein>
    <recommendedName>
        <fullName evidence="4">PGG domain-containing protein</fullName>
    </recommendedName>
</protein>
<dbReference type="InterPro" id="IPR036770">
    <property type="entry name" value="Ankyrin_rpt-contain_sf"/>
</dbReference>
<dbReference type="PANTHER" id="PTHR24177:SF365">
    <property type="entry name" value="ANKYRIN REPEAT-CONTAINING PROTEIN NPR4-LIKE ISOFORM X1"/>
    <property type="match status" value="1"/>
</dbReference>
<dbReference type="GO" id="GO:0016020">
    <property type="term" value="C:membrane"/>
    <property type="evidence" value="ECO:0007669"/>
    <property type="project" value="TreeGrafter"/>
</dbReference>
<dbReference type="PROSITE" id="PS50088">
    <property type="entry name" value="ANK_REPEAT"/>
    <property type="match status" value="1"/>
</dbReference>
<feature type="repeat" description="ANK" evidence="1">
    <location>
        <begin position="270"/>
        <end position="302"/>
    </location>
</feature>
<comment type="caution">
    <text evidence="5">The sequence shown here is derived from an EMBL/GenBank/DDBJ whole genome shotgun (WGS) entry which is preliminary data.</text>
</comment>
<accession>A0AAD4XW89</accession>
<name>A0AAD4XW89_9MAGN</name>
<feature type="transmembrane region" description="Helical" evidence="3">
    <location>
        <begin position="757"/>
        <end position="779"/>
    </location>
</feature>
<dbReference type="Pfam" id="PF13962">
    <property type="entry name" value="PGG"/>
    <property type="match status" value="1"/>
</dbReference>
<keyword evidence="3" id="KW-0812">Transmembrane</keyword>
<dbReference type="Pfam" id="PF12796">
    <property type="entry name" value="Ank_2"/>
    <property type="match status" value="1"/>
</dbReference>
<dbReference type="AlphaFoldDB" id="A0AAD4XW89"/>
<evidence type="ECO:0000313" key="5">
    <source>
        <dbReference type="EMBL" id="KAI3954661.1"/>
    </source>
</evidence>